<dbReference type="AlphaFoldDB" id="A0A5N5QPB2"/>
<name>A0A5N5QPB2_9AGAM</name>
<keyword evidence="1" id="KW-0479">Metal-binding</keyword>
<organism evidence="4 5">
    <name type="scientific">Ceratobasidium theobromae</name>
    <dbReference type="NCBI Taxonomy" id="1582974"/>
    <lineage>
        <taxon>Eukaryota</taxon>
        <taxon>Fungi</taxon>
        <taxon>Dikarya</taxon>
        <taxon>Basidiomycota</taxon>
        <taxon>Agaricomycotina</taxon>
        <taxon>Agaricomycetes</taxon>
        <taxon>Cantharellales</taxon>
        <taxon>Ceratobasidiaceae</taxon>
        <taxon>Ceratobasidium</taxon>
    </lineage>
</organism>
<evidence type="ECO:0000313" key="4">
    <source>
        <dbReference type="EMBL" id="KAB5593534.1"/>
    </source>
</evidence>
<keyword evidence="1" id="KW-0862">Zinc</keyword>
<sequence>MHPPMPLEMVSLDALVPPRAPGVKYANAPSRHRNSRAVAVVAVVGAVAVVEREPCDERGIARGGRAPVPQAPLDKALARAPPPGMPDVRKEVPAAVPAGHSHACPVCSRRFSVLSNCQRHVKLCQKRSKPVSDDPPETAAFIQYNDPTPPAEKPKSPSPVAKPEPDEYYGYASTSYQYPVQADYYERRASVSSVPSVPSRRSTLHDDLFDAQHVQYDPPKDDYDWSRRRTDSYYQPVPYYYDQPDAYGNHQYADDPAPCAAPYAAPVPRLPLDASYVWSLAASDPRWAPQPGYST</sequence>
<dbReference type="InterPro" id="IPR013087">
    <property type="entry name" value="Znf_C2H2_type"/>
</dbReference>
<dbReference type="GO" id="GO:0008270">
    <property type="term" value="F:zinc ion binding"/>
    <property type="evidence" value="ECO:0007669"/>
    <property type="project" value="UniProtKB-KW"/>
</dbReference>
<feature type="compositionally biased region" description="Pro residues" evidence="2">
    <location>
        <begin position="147"/>
        <end position="162"/>
    </location>
</feature>
<protein>
    <submittedName>
        <fullName evidence="4">Zinc finger protein</fullName>
    </submittedName>
</protein>
<dbReference type="EMBL" id="SSOP01000035">
    <property type="protein sequence ID" value="KAB5593534.1"/>
    <property type="molecule type" value="Genomic_DNA"/>
</dbReference>
<keyword evidence="1" id="KW-0863">Zinc-finger</keyword>
<feature type="domain" description="C2H2-type" evidence="3">
    <location>
        <begin position="102"/>
        <end position="130"/>
    </location>
</feature>
<gene>
    <name evidence="4" type="ORF">CTheo_3000</name>
</gene>
<accession>A0A5N5QPB2</accession>
<comment type="caution">
    <text evidence="4">The sequence shown here is derived from an EMBL/GenBank/DDBJ whole genome shotgun (WGS) entry which is preliminary data.</text>
</comment>
<reference evidence="4 5" key="1">
    <citation type="journal article" date="2019" name="Fungal Biol. Biotechnol.">
        <title>Draft genome sequence of fastidious pathogen Ceratobasidium theobromae, which causes vascular-streak dieback in Theobroma cacao.</title>
        <authorList>
            <person name="Ali S.S."/>
            <person name="Asman A."/>
            <person name="Shao J."/>
            <person name="Firmansyah A.P."/>
            <person name="Susilo A.W."/>
            <person name="Rosmana A."/>
            <person name="McMahon P."/>
            <person name="Junaid M."/>
            <person name="Guest D."/>
            <person name="Kheng T.Y."/>
            <person name="Meinhardt L.W."/>
            <person name="Bailey B.A."/>
        </authorList>
    </citation>
    <scope>NUCLEOTIDE SEQUENCE [LARGE SCALE GENOMIC DNA]</scope>
    <source>
        <strain evidence="4 5">CT2</strain>
    </source>
</reference>
<evidence type="ECO:0000259" key="3">
    <source>
        <dbReference type="PROSITE" id="PS50157"/>
    </source>
</evidence>
<feature type="region of interest" description="Disordered" evidence="2">
    <location>
        <begin position="125"/>
        <end position="168"/>
    </location>
</feature>
<dbReference type="Proteomes" id="UP000383932">
    <property type="component" value="Unassembled WGS sequence"/>
</dbReference>
<keyword evidence="5" id="KW-1185">Reference proteome</keyword>
<feature type="region of interest" description="Disordered" evidence="2">
    <location>
        <begin position="60"/>
        <end position="85"/>
    </location>
</feature>
<proteinExistence type="predicted"/>
<dbReference type="PROSITE" id="PS50157">
    <property type="entry name" value="ZINC_FINGER_C2H2_2"/>
    <property type="match status" value="1"/>
</dbReference>
<evidence type="ECO:0000256" key="1">
    <source>
        <dbReference type="PROSITE-ProRule" id="PRU00042"/>
    </source>
</evidence>
<dbReference type="OrthoDB" id="6077919at2759"/>
<evidence type="ECO:0000256" key="2">
    <source>
        <dbReference type="SAM" id="MobiDB-lite"/>
    </source>
</evidence>
<evidence type="ECO:0000313" key="5">
    <source>
        <dbReference type="Proteomes" id="UP000383932"/>
    </source>
</evidence>